<keyword evidence="2" id="KW-0732">Signal</keyword>
<sequence>MLFAFLRGLALRNYAMCGFCRLLLGWFTPRQTQAIMPSSIEIYTSWITKQRLLAPPSSLLHDLLQVDIEPLPSCPTDASILWLGDRHTAKKFILFLHGGGFTLNVLSGHLGWCLSAWVHPDLNYRYREDVAVAILDYSLAPSAKYPTQLIEASHALRHVLQTVCPNPSDLIIGGDSAGGCLTAQLLCHLVHPHPHKQAVLPPDTIDLLRNPLAGAFLVSPWLSTSTTSDSFARNSGIDMLSPSMMKKLARDSLEGTSWHSELANQQGGWAMPLEYPDSSNLVGIERIVRRLYVTVGEHEVLRDQGVEFVQRMRAVVALGSGGGGEKSLKKNPEEVVKLDILPEAAHDFILVEGGFGEVGPAMKRMRDWTKTAFAGW</sequence>
<proteinExistence type="predicted"/>
<feature type="domain" description="Alpha/beta hydrolase fold-3" evidence="3">
    <location>
        <begin position="93"/>
        <end position="314"/>
    </location>
</feature>
<name>A0AAE0NX60_9PEZI</name>
<keyword evidence="1 4" id="KW-0378">Hydrolase</keyword>
<dbReference type="EMBL" id="JAULSW010000002">
    <property type="protein sequence ID" value="KAK3389306.1"/>
    <property type="molecule type" value="Genomic_DNA"/>
</dbReference>
<dbReference type="Proteomes" id="UP001285441">
    <property type="component" value="Unassembled WGS sequence"/>
</dbReference>
<feature type="signal peptide" evidence="2">
    <location>
        <begin position="1"/>
        <end position="34"/>
    </location>
</feature>
<comment type="caution">
    <text evidence="4">The sequence shown here is derived from an EMBL/GenBank/DDBJ whole genome shotgun (WGS) entry which is preliminary data.</text>
</comment>
<dbReference type="PANTHER" id="PTHR48081:SF31">
    <property type="entry name" value="STERYL ACETYL HYDROLASE MUG81-RELATED"/>
    <property type="match status" value="1"/>
</dbReference>
<reference evidence="4" key="2">
    <citation type="submission" date="2023-06" db="EMBL/GenBank/DDBJ databases">
        <authorList>
            <consortium name="Lawrence Berkeley National Laboratory"/>
            <person name="Haridas S."/>
            <person name="Hensen N."/>
            <person name="Bonometti L."/>
            <person name="Westerberg I."/>
            <person name="Brannstrom I.O."/>
            <person name="Guillou S."/>
            <person name="Cros-Aarteil S."/>
            <person name="Calhoun S."/>
            <person name="Kuo A."/>
            <person name="Mondo S."/>
            <person name="Pangilinan J."/>
            <person name="Riley R."/>
            <person name="LaButti K."/>
            <person name="Andreopoulos B."/>
            <person name="Lipzen A."/>
            <person name="Chen C."/>
            <person name="Yanf M."/>
            <person name="Daum C."/>
            <person name="Ng V."/>
            <person name="Clum A."/>
            <person name="Steindorff A."/>
            <person name="Ohm R."/>
            <person name="Martin F."/>
            <person name="Silar P."/>
            <person name="Natvig D."/>
            <person name="Lalanne C."/>
            <person name="Gautier V."/>
            <person name="Ament-velasquez S.L."/>
            <person name="Kruys A."/>
            <person name="Hutchinson M.I."/>
            <person name="Powell A.J."/>
            <person name="Barry K."/>
            <person name="Miller A.N."/>
            <person name="Grigoriev I.V."/>
            <person name="Debuchy R."/>
            <person name="Gladieux P."/>
            <person name="Thoren M.H."/>
            <person name="Johannesson H."/>
        </authorList>
    </citation>
    <scope>NUCLEOTIDE SEQUENCE</scope>
    <source>
        <strain evidence="4">CBS 232.78</strain>
    </source>
</reference>
<dbReference type="PANTHER" id="PTHR48081">
    <property type="entry name" value="AB HYDROLASE SUPERFAMILY PROTEIN C4A8.06C"/>
    <property type="match status" value="1"/>
</dbReference>
<gene>
    <name evidence="4" type="ORF">B0H63DRAFT_96992</name>
</gene>
<dbReference type="Pfam" id="PF07859">
    <property type="entry name" value="Abhydrolase_3"/>
    <property type="match status" value="1"/>
</dbReference>
<evidence type="ECO:0000313" key="5">
    <source>
        <dbReference type="Proteomes" id="UP001285441"/>
    </source>
</evidence>
<evidence type="ECO:0000259" key="3">
    <source>
        <dbReference type="Pfam" id="PF07859"/>
    </source>
</evidence>
<dbReference type="InterPro" id="IPR013094">
    <property type="entry name" value="AB_hydrolase_3"/>
</dbReference>
<feature type="chain" id="PRO_5041988900" evidence="2">
    <location>
        <begin position="35"/>
        <end position="376"/>
    </location>
</feature>
<dbReference type="SUPFAM" id="SSF53474">
    <property type="entry name" value="alpha/beta-Hydrolases"/>
    <property type="match status" value="1"/>
</dbReference>
<protein>
    <submittedName>
        <fullName evidence="4">Alpha/Beta hydrolase protein</fullName>
    </submittedName>
</protein>
<dbReference type="Gene3D" id="3.40.50.1820">
    <property type="entry name" value="alpha/beta hydrolase"/>
    <property type="match status" value="1"/>
</dbReference>
<organism evidence="4 5">
    <name type="scientific">Podospora didyma</name>
    <dbReference type="NCBI Taxonomy" id="330526"/>
    <lineage>
        <taxon>Eukaryota</taxon>
        <taxon>Fungi</taxon>
        <taxon>Dikarya</taxon>
        <taxon>Ascomycota</taxon>
        <taxon>Pezizomycotina</taxon>
        <taxon>Sordariomycetes</taxon>
        <taxon>Sordariomycetidae</taxon>
        <taxon>Sordariales</taxon>
        <taxon>Podosporaceae</taxon>
        <taxon>Podospora</taxon>
    </lineage>
</organism>
<evidence type="ECO:0000256" key="1">
    <source>
        <dbReference type="ARBA" id="ARBA00022801"/>
    </source>
</evidence>
<reference evidence="4" key="1">
    <citation type="journal article" date="2023" name="Mol. Phylogenet. Evol.">
        <title>Genome-scale phylogeny and comparative genomics of the fungal order Sordariales.</title>
        <authorList>
            <person name="Hensen N."/>
            <person name="Bonometti L."/>
            <person name="Westerberg I."/>
            <person name="Brannstrom I.O."/>
            <person name="Guillou S."/>
            <person name="Cros-Aarteil S."/>
            <person name="Calhoun S."/>
            <person name="Haridas S."/>
            <person name="Kuo A."/>
            <person name="Mondo S."/>
            <person name="Pangilinan J."/>
            <person name="Riley R."/>
            <person name="LaButti K."/>
            <person name="Andreopoulos B."/>
            <person name="Lipzen A."/>
            <person name="Chen C."/>
            <person name="Yan M."/>
            <person name="Daum C."/>
            <person name="Ng V."/>
            <person name="Clum A."/>
            <person name="Steindorff A."/>
            <person name="Ohm R.A."/>
            <person name="Martin F."/>
            <person name="Silar P."/>
            <person name="Natvig D.O."/>
            <person name="Lalanne C."/>
            <person name="Gautier V."/>
            <person name="Ament-Velasquez S.L."/>
            <person name="Kruys A."/>
            <person name="Hutchinson M.I."/>
            <person name="Powell A.J."/>
            <person name="Barry K."/>
            <person name="Miller A.N."/>
            <person name="Grigoriev I.V."/>
            <person name="Debuchy R."/>
            <person name="Gladieux P."/>
            <person name="Hiltunen Thoren M."/>
            <person name="Johannesson H."/>
        </authorList>
    </citation>
    <scope>NUCLEOTIDE SEQUENCE</scope>
    <source>
        <strain evidence="4">CBS 232.78</strain>
    </source>
</reference>
<dbReference type="InterPro" id="IPR050300">
    <property type="entry name" value="GDXG_lipolytic_enzyme"/>
</dbReference>
<evidence type="ECO:0000256" key="2">
    <source>
        <dbReference type="SAM" id="SignalP"/>
    </source>
</evidence>
<accession>A0AAE0NX60</accession>
<dbReference type="InterPro" id="IPR029058">
    <property type="entry name" value="AB_hydrolase_fold"/>
</dbReference>
<evidence type="ECO:0000313" key="4">
    <source>
        <dbReference type="EMBL" id="KAK3389306.1"/>
    </source>
</evidence>
<dbReference type="GO" id="GO:0016787">
    <property type="term" value="F:hydrolase activity"/>
    <property type="evidence" value="ECO:0007669"/>
    <property type="project" value="UniProtKB-KW"/>
</dbReference>
<keyword evidence="5" id="KW-1185">Reference proteome</keyword>
<dbReference type="AlphaFoldDB" id="A0AAE0NX60"/>